<evidence type="ECO:0000313" key="1">
    <source>
        <dbReference type="EMBL" id="AOY84732.2"/>
    </source>
</evidence>
<dbReference type="Gene3D" id="3.40.50.150">
    <property type="entry name" value="Vaccinia Virus protein VP39"/>
    <property type="match status" value="1"/>
</dbReference>
<dbReference type="EMBL" id="CP017708">
    <property type="protein sequence ID" value="AOY84732.2"/>
    <property type="molecule type" value="Genomic_DNA"/>
</dbReference>
<keyword evidence="1" id="KW-0489">Methyltransferase</keyword>
<sequence>MTIRELGRWPISLYRWLREICHGRPPVGWVNLGSLGRVKPISSDFGLDRGLPMDRYYIEHFLGRHAQDIKGHVLEIKEPLYTHKFGGDRVTQSDVLHVEEGNPQATIVADLTKADHLPSDTFDCIILTQTLPFIYDVPAALKTLHRILKPSGVLLATVPGITQISCDDMNRWGQYWSFTTLSTQRLFKEAFGETPVQVEAQGNVLSAIAFLHGLVTEELPQAQLNYHDPNYQVLITARVVKELKP</sequence>
<reference evidence="1" key="1">
    <citation type="journal article" date="2017" name="Proc. Natl. Acad. Sci. U.S.A.">
        <title>Comparative genomics uncovers the prolific and distinctive metabolic potential of the cyanobacterial genus Moorea.</title>
        <authorList>
            <person name="Leao T."/>
            <person name="Castelao G."/>
            <person name="Korobeynikov A."/>
            <person name="Monroe E.A."/>
            <person name="Podell S."/>
            <person name="Glukhov E."/>
            <person name="Allen E.E."/>
            <person name="Gerwick W.H."/>
            <person name="Gerwick L."/>
        </authorList>
    </citation>
    <scope>NUCLEOTIDE SEQUENCE</scope>
    <source>
        <strain evidence="1">JHB</strain>
    </source>
</reference>
<dbReference type="GO" id="GO:0008168">
    <property type="term" value="F:methyltransferase activity"/>
    <property type="evidence" value="ECO:0007669"/>
    <property type="project" value="UniProtKB-KW"/>
</dbReference>
<gene>
    <name evidence="1" type="ORF">BJP36_17480</name>
</gene>
<keyword evidence="1" id="KW-0808">Transferase</keyword>
<organism evidence="1">
    <name type="scientific">Moorena producens (strain JHB)</name>
    <dbReference type="NCBI Taxonomy" id="1454205"/>
    <lineage>
        <taxon>Bacteria</taxon>
        <taxon>Bacillati</taxon>
        <taxon>Cyanobacteriota</taxon>
        <taxon>Cyanophyceae</taxon>
        <taxon>Coleofasciculales</taxon>
        <taxon>Coleofasciculaceae</taxon>
        <taxon>Moorena</taxon>
    </lineage>
</organism>
<dbReference type="GO" id="GO:0032259">
    <property type="term" value="P:methylation"/>
    <property type="evidence" value="ECO:0007669"/>
    <property type="project" value="UniProtKB-KW"/>
</dbReference>
<protein>
    <submittedName>
        <fullName evidence="1">Methyltransferase domain-containing protein</fullName>
    </submittedName>
</protein>
<accession>A0A1D9GAR2</accession>
<dbReference type="CDD" id="cd02440">
    <property type="entry name" value="AdoMet_MTases"/>
    <property type="match status" value="1"/>
</dbReference>
<proteinExistence type="predicted"/>
<dbReference type="AlphaFoldDB" id="A0A1D9GAR2"/>
<dbReference type="SUPFAM" id="SSF53335">
    <property type="entry name" value="S-adenosyl-L-methionine-dependent methyltransferases"/>
    <property type="match status" value="1"/>
</dbReference>
<dbReference type="Proteomes" id="UP000176944">
    <property type="component" value="Chromosome"/>
</dbReference>
<reference evidence="1" key="2">
    <citation type="submission" date="2022-10" db="EMBL/GenBank/DDBJ databases">
        <authorList>
            <person name="Ngo T.-E."/>
        </authorList>
    </citation>
    <scope>NUCLEOTIDE SEQUENCE</scope>
    <source>
        <strain evidence="1">JHB</strain>
    </source>
</reference>
<name>A0A1D9GAR2_MOOP1</name>
<dbReference type="Pfam" id="PF13489">
    <property type="entry name" value="Methyltransf_23"/>
    <property type="match status" value="1"/>
</dbReference>
<dbReference type="InterPro" id="IPR029063">
    <property type="entry name" value="SAM-dependent_MTases_sf"/>
</dbReference>